<organism evidence="4 5">
    <name type="scientific">Salinisphaera hydrothermalis (strain C41B8)</name>
    <dbReference type="NCBI Taxonomy" id="1304275"/>
    <lineage>
        <taxon>Bacteria</taxon>
        <taxon>Pseudomonadati</taxon>
        <taxon>Pseudomonadota</taxon>
        <taxon>Gammaproteobacteria</taxon>
        <taxon>Salinisphaerales</taxon>
        <taxon>Salinisphaeraceae</taxon>
        <taxon>Salinisphaera</taxon>
    </lineage>
</organism>
<name>A0A084INE4_SALHC</name>
<keyword evidence="2" id="KW-1133">Transmembrane helix</keyword>
<accession>A0A084INE4</accession>
<feature type="region of interest" description="Disordered" evidence="1">
    <location>
        <begin position="16"/>
        <end position="44"/>
    </location>
</feature>
<feature type="transmembrane region" description="Helical" evidence="2">
    <location>
        <begin position="341"/>
        <end position="362"/>
    </location>
</feature>
<dbReference type="OrthoDB" id="9810518at2"/>
<dbReference type="EMBL" id="APNK01000006">
    <property type="protein sequence ID" value="KEZ78228.1"/>
    <property type="molecule type" value="Genomic_DNA"/>
</dbReference>
<dbReference type="InterPro" id="IPR036513">
    <property type="entry name" value="STAS_dom_sf"/>
</dbReference>
<gene>
    <name evidence="4" type="ORF">C41B8_06572</name>
</gene>
<keyword evidence="5" id="KW-1185">Reference proteome</keyword>
<dbReference type="STRING" id="1304275.C41B8_06572"/>
<proteinExistence type="predicted"/>
<dbReference type="GO" id="GO:0043190">
    <property type="term" value="C:ATP-binding cassette (ABC) transporter complex"/>
    <property type="evidence" value="ECO:0007669"/>
    <property type="project" value="InterPro"/>
</dbReference>
<feature type="transmembrane region" description="Helical" evidence="2">
    <location>
        <begin position="158"/>
        <end position="179"/>
    </location>
</feature>
<protein>
    <recommendedName>
        <fullName evidence="3">STAS domain-containing protein</fullName>
    </recommendedName>
</protein>
<dbReference type="PANTHER" id="PTHR30188:SF3">
    <property type="entry name" value="ABC TRANSPORTER PERMEASE"/>
    <property type="match status" value="1"/>
</dbReference>
<comment type="caution">
    <text evidence="4">The sequence shown here is derived from an EMBL/GenBank/DDBJ whole genome shotgun (WGS) entry which is preliminary data.</text>
</comment>
<sequence>MPHDHDVAISRLHRTARPARGPFGAMTGVDSQNGGEPPKLEVEDDAGRRRVRLTGSWRLFNVSDHRKRLAAELEALDSPTEMTWDLSDISALDSAGAWVLWQAWGGQEPAELNCRDPHRQRFERLANAPEVPPRERRLSLIDLLDRLGGDLIAVARHVGGMIALLAGVLVDIGTCAVRWRLIPWREITAAIYRSGVSSIVLLGVTGYVIGVVMSLQIGVTLSSFGANQRIIGLMGLAVLRELGPVIAALIQAGRAGSSITAGIAGMHLTEELDALKTFGSSPRLRLVTSRVIAMMITMPLLVVWTDGAEIMGGATTAQLDLNVPFALFIARLPESVQMYNFWLGLAKGAIFGLIIALVGSYFGLTARANTDSLSSQTTRSVVVGLSLILIIDALSGAILAKMGLI</sequence>
<evidence type="ECO:0000313" key="4">
    <source>
        <dbReference type="EMBL" id="KEZ78228.1"/>
    </source>
</evidence>
<dbReference type="InterPro" id="IPR002645">
    <property type="entry name" value="STAS_dom"/>
</dbReference>
<feature type="transmembrane region" description="Helical" evidence="2">
    <location>
        <begin position="382"/>
        <end position="400"/>
    </location>
</feature>
<dbReference type="PANTHER" id="PTHR30188">
    <property type="entry name" value="ABC TRANSPORTER PERMEASE PROTEIN-RELATED"/>
    <property type="match status" value="1"/>
</dbReference>
<feature type="domain" description="STAS" evidence="3">
    <location>
        <begin position="38"/>
        <end position="100"/>
    </location>
</feature>
<dbReference type="RefSeq" id="WP_051883188.1">
    <property type="nucleotide sequence ID" value="NZ_APNK01000006.1"/>
</dbReference>
<dbReference type="GO" id="GO:0005548">
    <property type="term" value="F:phospholipid transporter activity"/>
    <property type="evidence" value="ECO:0007669"/>
    <property type="project" value="TreeGrafter"/>
</dbReference>
<evidence type="ECO:0000313" key="5">
    <source>
        <dbReference type="Proteomes" id="UP000028302"/>
    </source>
</evidence>
<dbReference type="Pfam" id="PF02405">
    <property type="entry name" value="MlaE"/>
    <property type="match status" value="1"/>
</dbReference>
<dbReference type="InterPro" id="IPR030802">
    <property type="entry name" value="Permease_MalE"/>
</dbReference>
<evidence type="ECO:0000259" key="3">
    <source>
        <dbReference type="PROSITE" id="PS50801"/>
    </source>
</evidence>
<evidence type="ECO:0000256" key="2">
    <source>
        <dbReference type="SAM" id="Phobius"/>
    </source>
</evidence>
<keyword evidence="2" id="KW-0472">Membrane</keyword>
<feature type="transmembrane region" description="Helical" evidence="2">
    <location>
        <begin position="284"/>
        <end position="304"/>
    </location>
</feature>
<keyword evidence="2" id="KW-0812">Transmembrane</keyword>
<dbReference type="AlphaFoldDB" id="A0A084INE4"/>
<dbReference type="eggNOG" id="COG0767">
    <property type="taxonomic scope" value="Bacteria"/>
</dbReference>
<dbReference type="Proteomes" id="UP000028302">
    <property type="component" value="Unassembled WGS sequence"/>
</dbReference>
<dbReference type="SUPFAM" id="SSF52091">
    <property type="entry name" value="SpoIIaa-like"/>
    <property type="match status" value="1"/>
</dbReference>
<reference evidence="4 5" key="1">
    <citation type="submission" date="2013-03" db="EMBL/GenBank/DDBJ databases">
        <title>Salinisphaera hydrothermalis C41B8 Genome Sequencing.</title>
        <authorList>
            <person name="Li C."/>
            <person name="Lai Q."/>
            <person name="Shao Z."/>
        </authorList>
    </citation>
    <scope>NUCLEOTIDE SEQUENCE [LARGE SCALE GENOMIC DNA]</scope>
    <source>
        <strain evidence="4 5">C41B8</strain>
    </source>
</reference>
<evidence type="ECO:0000256" key="1">
    <source>
        <dbReference type="SAM" id="MobiDB-lite"/>
    </source>
</evidence>
<dbReference type="PROSITE" id="PS50801">
    <property type="entry name" value="STAS"/>
    <property type="match status" value="1"/>
</dbReference>
<feature type="transmembrane region" description="Helical" evidence="2">
    <location>
        <begin position="199"/>
        <end position="224"/>
    </location>
</feature>